<name>A0ABY7RSX3_9FLAO</name>
<gene>
    <name evidence="1" type="ORF">MUN68_009105</name>
</gene>
<evidence type="ECO:0000313" key="1">
    <source>
        <dbReference type="EMBL" id="WCO00232.1"/>
    </source>
</evidence>
<keyword evidence="2" id="KW-1185">Reference proteome</keyword>
<dbReference type="Proteomes" id="UP001202717">
    <property type="component" value="Chromosome"/>
</dbReference>
<accession>A0ABY7RSX3</accession>
<evidence type="ECO:0000313" key="2">
    <source>
        <dbReference type="Proteomes" id="UP001202717"/>
    </source>
</evidence>
<proteinExistence type="predicted"/>
<organism evidence="1 2">
    <name type="scientific">Psychroserpens ponticola</name>
    <dbReference type="NCBI Taxonomy" id="2932268"/>
    <lineage>
        <taxon>Bacteria</taxon>
        <taxon>Pseudomonadati</taxon>
        <taxon>Bacteroidota</taxon>
        <taxon>Flavobacteriia</taxon>
        <taxon>Flavobacteriales</taxon>
        <taxon>Flavobacteriaceae</taxon>
        <taxon>Psychroserpens</taxon>
    </lineage>
</organism>
<dbReference type="RefSeq" id="WP_249997570.1">
    <property type="nucleotide sequence ID" value="NZ_CP116221.1"/>
</dbReference>
<reference evidence="1 2" key="1">
    <citation type="submission" date="2023-01" db="EMBL/GenBank/DDBJ databases">
        <title>Psychroserpens ponticola sp. nov., isolated from seawater.</title>
        <authorList>
            <person name="Kristyanto S."/>
            <person name="Jung J."/>
            <person name="Kim J.M."/>
            <person name="Jeon C.O."/>
        </authorList>
    </citation>
    <scope>NUCLEOTIDE SEQUENCE [LARGE SCALE GENOMIC DNA]</scope>
    <source>
        <strain evidence="1 2">MSW6</strain>
    </source>
</reference>
<sequence length="281" mass="32581">MTGSISKAITLTTYGNAYLKGNFDISKLTLDHPSFTFTNTIEFLIFKKHFFRKPTWDLYANSPIDWLIKLKQTGCKEIRMVFETDNTTSLNGENIPDYKLAGFVGGGGKRYIETVFDKHSDFWQSREEVTNQNAKDKKIWKISYGRLIINQPTQSKTEYDLEYIKNELNQKLIEIGSFAKKEKLDFWANWFNEAIDILNKNYPYTNEHDKLIVPTEKMELESLQLLAGAGKAWCFGGMGSWNDNGFNEKDKHKTYERLTSELYEIVNLSYLAVANTNNYKT</sequence>
<protein>
    <submittedName>
        <fullName evidence="1">Uncharacterized protein</fullName>
    </submittedName>
</protein>
<dbReference type="EMBL" id="CP116221">
    <property type="protein sequence ID" value="WCO00232.1"/>
    <property type="molecule type" value="Genomic_DNA"/>
</dbReference>